<feature type="chain" id="PRO_5047287663" evidence="1">
    <location>
        <begin position="24"/>
        <end position="272"/>
    </location>
</feature>
<accession>A0ABR6VSK6</accession>
<evidence type="ECO:0000313" key="2">
    <source>
        <dbReference type="EMBL" id="MBC3540183.1"/>
    </source>
</evidence>
<organism evidence="2 3">
    <name type="scientific">Rufibacter sediminis</name>
    <dbReference type="NCBI Taxonomy" id="2762756"/>
    <lineage>
        <taxon>Bacteria</taxon>
        <taxon>Pseudomonadati</taxon>
        <taxon>Bacteroidota</taxon>
        <taxon>Cytophagia</taxon>
        <taxon>Cytophagales</taxon>
        <taxon>Hymenobacteraceae</taxon>
        <taxon>Rufibacter</taxon>
    </lineage>
</organism>
<evidence type="ECO:0000313" key="3">
    <source>
        <dbReference type="Proteomes" id="UP000659698"/>
    </source>
</evidence>
<gene>
    <name evidence="2" type="ORF">H7U12_10855</name>
</gene>
<dbReference type="SUPFAM" id="SSF49899">
    <property type="entry name" value="Concanavalin A-like lectins/glucanases"/>
    <property type="match status" value="1"/>
</dbReference>
<dbReference type="RefSeq" id="WP_186637326.1">
    <property type="nucleotide sequence ID" value="NZ_JACOAF010000025.1"/>
</dbReference>
<feature type="signal peptide" evidence="1">
    <location>
        <begin position="1"/>
        <end position="23"/>
    </location>
</feature>
<dbReference type="EMBL" id="JACOAF010000025">
    <property type="protein sequence ID" value="MBC3540183.1"/>
    <property type="molecule type" value="Genomic_DNA"/>
</dbReference>
<proteinExistence type="predicted"/>
<keyword evidence="3" id="KW-1185">Reference proteome</keyword>
<keyword evidence="1" id="KW-0732">Signal</keyword>
<dbReference type="Gene3D" id="2.60.120.560">
    <property type="entry name" value="Exo-inulinase, domain 1"/>
    <property type="match status" value="1"/>
</dbReference>
<reference evidence="2 3" key="1">
    <citation type="journal article" date="2019" name="Int. J. Syst. Evol. Microbiol.">
        <title>Rufibacter sediminis sp. nov., isolated from freshwater lake sediment.</title>
        <authorList>
            <person name="Qu J.H."/>
            <person name="Zhang L.J."/>
            <person name="Fu Y.H."/>
            <person name="Li H.F."/>
        </authorList>
    </citation>
    <scope>NUCLEOTIDE SEQUENCE [LARGE SCALE GENOMIC DNA]</scope>
    <source>
        <strain evidence="2 3">H-1</strain>
    </source>
</reference>
<sequence>MISKKISCVALLALLGSSVPTQAQVWKNLQKTIEDKASKKVEDMLTGGTKAATTATSPSKMALPELEETYSFVPGRTIVFASDFKNDVKGRMPKHWKSNSTGSISSVSGVPGKWLALNEKTTYKIDSLLSTPGNFTIEFDLLTRSSEAADIGSMSFGFARDNSNRNHITDAYNDNAITETEFHFHNREITNSSSDTRIYNTIKFPFANYANELLHVAISVEGENLSVYVNKTKVLDTNMFKPKTAKYFYLTAPYSYDLGSKVYFSNFVMAKN</sequence>
<comment type="caution">
    <text evidence="2">The sequence shown here is derived from an EMBL/GenBank/DDBJ whole genome shotgun (WGS) entry which is preliminary data.</text>
</comment>
<dbReference type="Proteomes" id="UP000659698">
    <property type="component" value="Unassembled WGS sequence"/>
</dbReference>
<dbReference type="InterPro" id="IPR013320">
    <property type="entry name" value="ConA-like_dom_sf"/>
</dbReference>
<name>A0ABR6VSK6_9BACT</name>
<evidence type="ECO:0000256" key="1">
    <source>
        <dbReference type="SAM" id="SignalP"/>
    </source>
</evidence>
<protein>
    <submittedName>
        <fullName evidence="2">Uncharacterized protein</fullName>
    </submittedName>
</protein>